<gene>
    <name evidence="5" type="ORF">PICMEDRAFT_14782</name>
</gene>
<feature type="compositionally biased region" description="Low complexity" evidence="3">
    <location>
        <begin position="13"/>
        <end position="32"/>
    </location>
</feature>
<proteinExistence type="predicted"/>
<dbReference type="GO" id="GO:0003677">
    <property type="term" value="F:DNA binding"/>
    <property type="evidence" value="ECO:0007669"/>
    <property type="project" value="UniProtKB-KW"/>
</dbReference>
<dbReference type="AlphaFoldDB" id="A0A1E3NTH1"/>
<feature type="region of interest" description="Disordered" evidence="3">
    <location>
        <begin position="1"/>
        <end position="33"/>
    </location>
</feature>
<feature type="DNA-binding region" description="NDT80" evidence="2">
    <location>
        <begin position="232"/>
        <end position="472"/>
    </location>
</feature>
<dbReference type="RefSeq" id="XP_019020429.1">
    <property type="nucleotide sequence ID" value="XM_019160528.1"/>
</dbReference>
<dbReference type="InterPro" id="IPR052605">
    <property type="entry name" value="Fungal_trans_regulator"/>
</dbReference>
<dbReference type="InterPro" id="IPR008967">
    <property type="entry name" value="p53-like_TF_DNA-bd_sf"/>
</dbReference>
<name>A0A1E3NTH1_9ASCO</name>
<reference evidence="5 6" key="1">
    <citation type="journal article" date="2016" name="Proc. Natl. Acad. Sci. U.S.A.">
        <title>Comparative genomics of biotechnologically important yeasts.</title>
        <authorList>
            <person name="Riley R."/>
            <person name="Haridas S."/>
            <person name="Wolfe K.H."/>
            <person name="Lopes M.R."/>
            <person name="Hittinger C.T."/>
            <person name="Goeker M."/>
            <person name="Salamov A.A."/>
            <person name="Wisecaver J.H."/>
            <person name="Long T.M."/>
            <person name="Calvey C.H."/>
            <person name="Aerts A.L."/>
            <person name="Barry K.W."/>
            <person name="Choi C."/>
            <person name="Clum A."/>
            <person name="Coughlan A.Y."/>
            <person name="Deshpande S."/>
            <person name="Douglass A.P."/>
            <person name="Hanson S.J."/>
            <person name="Klenk H.-P."/>
            <person name="LaButti K.M."/>
            <person name="Lapidus A."/>
            <person name="Lindquist E.A."/>
            <person name="Lipzen A.M."/>
            <person name="Meier-Kolthoff J.P."/>
            <person name="Ohm R.A."/>
            <person name="Otillar R.P."/>
            <person name="Pangilinan J.L."/>
            <person name="Peng Y."/>
            <person name="Rokas A."/>
            <person name="Rosa C.A."/>
            <person name="Scheuner C."/>
            <person name="Sibirny A.A."/>
            <person name="Slot J.C."/>
            <person name="Stielow J.B."/>
            <person name="Sun H."/>
            <person name="Kurtzman C.P."/>
            <person name="Blackwell M."/>
            <person name="Grigoriev I.V."/>
            <person name="Jeffries T.W."/>
        </authorList>
    </citation>
    <scope>NUCLEOTIDE SEQUENCE [LARGE SCALE GENOMIC DNA]</scope>
    <source>
        <strain evidence="5 6">NRRL Y-2026</strain>
    </source>
</reference>
<protein>
    <recommendedName>
        <fullName evidence="4">NDT80 domain-containing protein</fullName>
    </recommendedName>
</protein>
<dbReference type="Gene3D" id="2.60.40.1390">
    <property type="entry name" value="NDT80 DNA-binding domain"/>
    <property type="match status" value="1"/>
</dbReference>
<evidence type="ECO:0000256" key="3">
    <source>
        <dbReference type="SAM" id="MobiDB-lite"/>
    </source>
</evidence>
<accession>A0A1E3NTH1</accession>
<dbReference type="STRING" id="763406.A0A1E3NTH1"/>
<organism evidence="5 6">
    <name type="scientific">Pichia membranifaciens NRRL Y-2026</name>
    <dbReference type="NCBI Taxonomy" id="763406"/>
    <lineage>
        <taxon>Eukaryota</taxon>
        <taxon>Fungi</taxon>
        <taxon>Dikarya</taxon>
        <taxon>Ascomycota</taxon>
        <taxon>Saccharomycotina</taxon>
        <taxon>Pichiomycetes</taxon>
        <taxon>Pichiales</taxon>
        <taxon>Pichiaceae</taxon>
        <taxon>Pichia</taxon>
    </lineage>
</organism>
<keyword evidence="1 2" id="KW-0238">DNA-binding</keyword>
<dbReference type="PANTHER" id="PTHR35144">
    <property type="entry name" value="MEIOSIS-SPECIFIC TRANSCRIPTION FACTOR NDT80"/>
    <property type="match status" value="1"/>
</dbReference>
<dbReference type="PANTHER" id="PTHR35144:SF1">
    <property type="entry name" value="PROTEIN PACG"/>
    <property type="match status" value="1"/>
</dbReference>
<dbReference type="EMBL" id="KV454001">
    <property type="protein sequence ID" value="ODQ49316.1"/>
    <property type="molecule type" value="Genomic_DNA"/>
</dbReference>
<dbReference type="GO" id="GO:0000228">
    <property type="term" value="C:nuclear chromosome"/>
    <property type="evidence" value="ECO:0007669"/>
    <property type="project" value="TreeGrafter"/>
</dbReference>
<dbReference type="InterPro" id="IPR024061">
    <property type="entry name" value="NDT80_DNA-bd_dom"/>
</dbReference>
<sequence length="628" mass="69736">MGDNIIGDHSYGGSDNNNSISNNNNGNIDSNNAATSNTIDDEFASLFLQELQNTRAESLKNIPASVTETTAVTGRNHSEVDYMNSMELSASQTNLAMKGAASYAMYLPMETTFNSSFLDLNELYSPGTQQVALESLMKGSGIGGAEDGVQDAGLTGDMMDQLRAGKPSFQNPLYNHGYQQIMEPGKQKEMIDSVLDIATEQGDDVKIKNEQYSPVKEPTVGGKEGGKAVSTESSSENQVLQLISNNVLALMEVNTDAQTTSENFPFNTLCKGNIAGRLYINPESFVKLSKLHNIAALMEEANSTQLFCYRRNWISLDFSMNLSFLETVKNERPFKKLSLHLSSSLRKRDNKDSTKVSVITEKEEFMFHKAEVKNTENIIQASESEVSIEYDDLVKIAQHDGNVHFLWDQIKFKSATANNRHDAANKYYTIVLEVRFHNSQNGGNDTIVLTKRFESHQIIVRGRNPSFYSKKGDILIGKMKKQSSSRACKAEVNHNESTDSAQFTPNLKLATPIENLRTDAVKTVSPADNDYKLPITALGNTVVSAGGGSNKSFSKVKDDNDRHLALKENKGGSSYQYFRVTDNYYLPPVDVGYFPHYVHHSKQVLKSNAVSAGMSHDQEVREQYNYYM</sequence>
<keyword evidence="6" id="KW-1185">Reference proteome</keyword>
<evidence type="ECO:0000256" key="2">
    <source>
        <dbReference type="PROSITE-ProRule" id="PRU00850"/>
    </source>
</evidence>
<dbReference type="GO" id="GO:0003700">
    <property type="term" value="F:DNA-binding transcription factor activity"/>
    <property type="evidence" value="ECO:0007669"/>
    <property type="project" value="UniProtKB-UniRule"/>
</dbReference>
<evidence type="ECO:0000313" key="5">
    <source>
        <dbReference type="EMBL" id="ODQ49316.1"/>
    </source>
</evidence>
<evidence type="ECO:0000259" key="4">
    <source>
        <dbReference type="PROSITE" id="PS51517"/>
    </source>
</evidence>
<dbReference type="PROSITE" id="PS51517">
    <property type="entry name" value="NDT80"/>
    <property type="match status" value="1"/>
</dbReference>
<dbReference type="SUPFAM" id="SSF49417">
    <property type="entry name" value="p53-like transcription factors"/>
    <property type="match status" value="1"/>
</dbReference>
<dbReference type="GO" id="GO:0051321">
    <property type="term" value="P:meiotic cell cycle"/>
    <property type="evidence" value="ECO:0007669"/>
    <property type="project" value="TreeGrafter"/>
</dbReference>
<evidence type="ECO:0000256" key="1">
    <source>
        <dbReference type="ARBA" id="ARBA00023125"/>
    </source>
</evidence>
<evidence type="ECO:0000313" key="6">
    <source>
        <dbReference type="Proteomes" id="UP000094455"/>
    </source>
</evidence>
<dbReference type="InterPro" id="IPR037141">
    <property type="entry name" value="NDT80_DNA-bd_dom_sf"/>
</dbReference>
<feature type="domain" description="NDT80" evidence="4">
    <location>
        <begin position="232"/>
        <end position="472"/>
    </location>
</feature>
<dbReference type="Proteomes" id="UP000094455">
    <property type="component" value="Unassembled WGS sequence"/>
</dbReference>
<dbReference type="OrthoDB" id="4117572at2759"/>
<dbReference type="Pfam" id="PF05224">
    <property type="entry name" value="NDT80_PhoG"/>
    <property type="match status" value="1"/>
</dbReference>
<dbReference type="GO" id="GO:0045944">
    <property type="term" value="P:positive regulation of transcription by RNA polymerase II"/>
    <property type="evidence" value="ECO:0007669"/>
    <property type="project" value="TreeGrafter"/>
</dbReference>
<dbReference type="GeneID" id="30177215"/>